<comment type="caution">
    <text evidence="7">The sequence shown here is derived from an EMBL/GenBank/DDBJ whole genome shotgun (WGS) entry which is preliminary data.</text>
</comment>
<comment type="similarity">
    <text evidence="1 4">Belongs to the insulin family.</text>
</comment>
<evidence type="ECO:0000256" key="2">
    <source>
        <dbReference type="ARBA" id="ARBA00022685"/>
    </source>
</evidence>
<evidence type="ECO:0000313" key="8">
    <source>
        <dbReference type="Proteomes" id="UP001314205"/>
    </source>
</evidence>
<keyword evidence="3 5" id="KW-0732">Signal</keyword>
<evidence type="ECO:0000259" key="6">
    <source>
        <dbReference type="SMART" id="SM00078"/>
    </source>
</evidence>
<reference evidence="7 8" key="1">
    <citation type="submission" date="2023-11" db="EMBL/GenBank/DDBJ databases">
        <authorList>
            <person name="Hedman E."/>
            <person name="Englund M."/>
            <person name="Stromberg M."/>
            <person name="Nyberg Akerstrom W."/>
            <person name="Nylinder S."/>
            <person name="Jareborg N."/>
            <person name="Kallberg Y."/>
            <person name="Kronander E."/>
        </authorList>
    </citation>
    <scope>NUCLEOTIDE SEQUENCE [LARGE SCALE GENOMIC DNA]</scope>
</reference>
<comment type="subcellular location">
    <subcellularLocation>
        <location evidence="4">Secreted</location>
    </subcellularLocation>
</comment>
<dbReference type="GO" id="GO:0005576">
    <property type="term" value="C:extracellular region"/>
    <property type="evidence" value="ECO:0007669"/>
    <property type="project" value="UniProtKB-SubCell"/>
</dbReference>
<proteinExistence type="inferred from homology"/>
<dbReference type="EMBL" id="CAVLGL010000001">
    <property type="protein sequence ID" value="CAK1578397.1"/>
    <property type="molecule type" value="Genomic_DNA"/>
</dbReference>
<dbReference type="InterPro" id="IPR022352">
    <property type="entry name" value="Ins/IGF/rlx"/>
</dbReference>
<evidence type="ECO:0000256" key="3">
    <source>
        <dbReference type="ARBA" id="ARBA00022729"/>
    </source>
</evidence>
<feature type="domain" description="Insulin-like" evidence="6">
    <location>
        <begin position="29"/>
        <end position="91"/>
    </location>
</feature>
<dbReference type="InterPro" id="IPR022353">
    <property type="entry name" value="Insulin_CS"/>
</dbReference>
<dbReference type="AlphaFoldDB" id="A0AAV1K8K1"/>
<dbReference type="Gene3D" id="1.10.100.10">
    <property type="entry name" value="Insulin-like"/>
    <property type="match status" value="1"/>
</dbReference>
<evidence type="ECO:0000313" key="7">
    <source>
        <dbReference type="EMBL" id="CAK1578397.1"/>
    </source>
</evidence>
<accession>A0AAV1K8K1</accession>
<organism evidence="7 8">
    <name type="scientific">Parnassius mnemosyne</name>
    <name type="common">clouded apollo</name>
    <dbReference type="NCBI Taxonomy" id="213953"/>
    <lineage>
        <taxon>Eukaryota</taxon>
        <taxon>Metazoa</taxon>
        <taxon>Ecdysozoa</taxon>
        <taxon>Arthropoda</taxon>
        <taxon>Hexapoda</taxon>
        <taxon>Insecta</taxon>
        <taxon>Pterygota</taxon>
        <taxon>Neoptera</taxon>
        <taxon>Endopterygota</taxon>
        <taxon>Lepidoptera</taxon>
        <taxon>Glossata</taxon>
        <taxon>Ditrysia</taxon>
        <taxon>Papilionoidea</taxon>
        <taxon>Papilionidae</taxon>
        <taxon>Parnassiinae</taxon>
        <taxon>Parnassini</taxon>
        <taxon>Parnassius</taxon>
        <taxon>Driopa</taxon>
    </lineage>
</organism>
<dbReference type="SMART" id="SM00078">
    <property type="entry name" value="IlGF"/>
    <property type="match status" value="1"/>
</dbReference>
<dbReference type="Pfam" id="PF00049">
    <property type="entry name" value="Insulin"/>
    <property type="match status" value="1"/>
</dbReference>
<evidence type="ECO:0000256" key="4">
    <source>
        <dbReference type="RuleBase" id="RU000406"/>
    </source>
</evidence>
<sequence>MLVSKTVQLTVLTAAVLWGSRTDAASSAVKLCGRKLGEIMSRVCHAYNSPSWDMPTVVEQPAAVVRRRRQTGIADECCTYGCTWEQLSEYCAVSANSESPLDSMESHMIENRSAESSAVGGGRVPSARGEVAELSPAAVGSEHYAGPREVGRARSGGYGRAGWRRRCRCRGRRSRRRRPTLMGNMDIIKSAARAAPVVGTVSPLLTWGRTLNTDLPNVNNGRYAYVIYA</sequence>
<dbReference type="PRINTS" id="PR00276">
    <property type="entry name" value="INSULINFAMLY"/>
</dbReference>
<evidence type="ECO:0000256" key="5">
    <source>
        <dbReference type="SAM" id="SignalP"/>
    </source>
</evidence>
<protein>
    <recommendedName>
        <fullName evidence="6">Insulin-like domain-containing protein</fullName>
    </recommendedName>
</protein>
<name>A0AAV1K8K1_9NEOP</name>
<keyword evidence="4" id="KW-0964">Secreted</keyword>
<feature type="chain" id="PRO_5043931510" description="Insulin-like domain-containing protein" evidence="5">
    <location>
        <begin position="25"/>
        <end position="229"/>
    </location>
</feature>
<dbReference type="Proteomes" id="UP001314205">
    <property type="component" value="Unassembled WGS sequence"/>
</dbReference>
<evidence type="ECO:0000256" key="1">
    <source>
        <dbReference type="ARBA" id="ARBA00009034"/>
    </source>
</evidence>
<feature type="signal peptide" evidence="5">
    <location>
        <begin position="1"/>
        <end position="24"/>
    </location>
</feature>
<dbReference type="InterPro" id="IPR016179">
    <property type="entry name" value="Insulin-like"/>
</dbReference>
<dbReference type="SUPFAM" id="SSF56994">
    <property type="entry name" value="Insulin-like"/>
    <property type="match status" value="1"/>
</dbReference>
<keyword evidence="2" id="KW-0165">Cleavage on pair of basic residues</keyword>
<dbReference type="CDD" id="cd04365">
    <property type="entry name" value="IlGF_relaxin_like"/>
    <property type="match status" value="1"/>
</dbReference>
<dbReference type="InterPro" id="IPR036438">
    <property type="entry name" value="Insulin-like_sf"/>
</dbReference>
<dbReference type="GO" id="GO:0005179">
    <property type="term" value="F:hormone activity"/>
    <property type="evidence" value="ECO:0007669"/>
    <property type="project" value="InterPro"/>
</dbReference>
<dbReference type="PROSITE" id="PS00262">
    <property type="entry name" value="INSULIN"/>
    <property type="match status" value="1"/>
</dbReference>
<gene>
    <name evidence="7" type="ORF">PARMNEM_LOCUS483</name>
</gene>
<keyword evidence="8" id="KW-1185">Reference proteome</keyword>